<organism evidence="1 2">
    <name type="scientific">Halteria grandinella</name>
    <dbReference type="NCBI Taxonomy" id="5974"/>
    <lineage>
        <taxon>Eukaryota</taxon>
        <taxon>Sar</taxon>
        <taxon>Alveolata</taxon>
        <taxon>Ciliophora</taxon>
        <taxon>Intramacronucleata</taxon>
        <taxon>Spirotrichea</taxon>
        <taxon>Stichotrichia</taxon>
        <taxon>Sporadotrichida</taxon>
        <taxon>Halteriidae</taxon>
        <taxon>Halteria</taxon>
    </lineage>
</organism>
<evidence type="ECO:0000313" key="1">
    <source>
        <dbReference type="EMBL" id="TNV79946.1"/>
    </source>
</evidence>
<name>A0A8J8NTR0_HALGN</name>
<dbReference type="AlphaFoldDB" id="A0A8J8NTR0"/>
<sequence>MGPIFVPDPMISWPLLIVFKFAEFYCQQLNLLLESEKIRVSHLKINTKSSALNKFFIETRKSEVKNKEKIMLHHLDFLEIDIDNKDSNKHPEAIMKFVLEIAKVCEHFKRKRPLIVKFNQKLNREEYQRLTKFEPHVQVIFDLDWMGIDYLMQLK</sequence>
<accession>A0A8J8NTR0</accession>
<dbReference type="Proteomes" id="UP000785679">
    <property type="component" value="Unassembled WGS sequence"/>
</dbReference>
<reference evidence="1" key="1">
    <citation type="submission" date="2019-06" db="EMBL/GenBank/DDBJ databases">
        <authorList>
            <person name="Zheng W."/>
        </authorList>
    </citation>
    <scope>NUCLEOTIDE SEQUENCE</scope>
    <source>
        <strain evidence="1">QDHG01</strain>
    </source>
</reference>
<comment type="caution">
    <text evidence="1">The sequence shown here is derived from an EMBL/GenBank/DDBJ whole genome shotgun (WGS) entry which is preliminary data.</text>
</comment>
<proteinExistence type="predicted"/>
<gene>
    <name evidence="1" type="ORF">FGO68_gene6556</name>
</gene>
<dbReference type="EMBL" id="RRYP01008198">
    <property type="protein sequence ID" value="TNV79946.1"/>
    <property type="molecule type" value="Genomic_DNA"/>
</dbReference>
<evidence type="ECO:0000313" key="2">
    <source>
        <dbReference type="Proteomes" id="UP000785679"/>
    </source>
</evidence>
<protein>
    <submittedName>
        <fullName evidence="1">Uncharacterized protein</fullName>
    </submittedName>
</protein>
<keyword evidence="2" id="KW-1185">Reference proteome</keyword>